<proteinExistence type="predicted"/>
<dbReference type="EMBL" id="JAYKLX010000006">
    <property type="protein sequence ID" value="MEB3346447.1"/>
    <property type="molecule type" value="Genomic_DNA"/>
</dbReference>
<dbReference type="Proteomes" id="UP001327027">
    <property type="component" value="Unassembled WGS sequence"/>
</dbReference>
<evidence type="ECO:0000313" key="2">
    <source>
        <dbReference type="EMBL" id="MEB3346447.1"/>
    </source>
</evidence>
<reference evidence="2 3" key="1">
    <citation type="journal article" date="2013" name="Int. J. Syst. Evol. Microbiol.">
        <title>Aquimarina gracilis sp. nov., isolated from the gut microflora of a mussel, Mytilus coruscus, and emended description of Aquimarina spongiae.</title>
        <authorList>
            <person name="Park S.C."/>
            <person name="Choe H.N."/>
            <person name="Baik K.S."/>
            <person name="Seong C.N."/>
        </authorList>
    </citation>
    <scope>NUCLEOTIDE SEQUENCE [LARGE SCALE GENOMIC DNA]</scope>
    <source>
        <strain evidence="2 3">PSC32</strain>
    </source>
</reference>
<dbReference type="InterPro" id="IPR036390">
    <property type="entry name" value="WH_DNA-bd_sf"/>
</dbReference>
<feature type="domain" description="HTH hxlR-type" evidence="1">
    <location>
        <begin position="1"/>
        <end position="44"/>
    </location>
</feature>
<dbReference type="InterPro" id="IPR036388">
    <property type="entry name" value="WH-like_DNA-bd_sf"/>
</dbReference>
<evidence type="ECO:0000313" key="3">
    <source>
        <dbReference type="Proteomes" id="UP001327027"/>
    </source>
</evidence>
<comment type="caution">
    <text evidence="2">The sequence shown here is derived from an EMBL/GenBank/DDBJ whole genome shotgun (WGS) entry which is preliminary data.</text>
</comment>
<organism evidence="2 3">
    <name type="scientific">Aquimarina gracilis</name>
    <dbReference type="NCBI Taxonomy" id="874422"/>
    <lineage>
        <taxon>Bacteria</taxon>
        <taxon>Pseudomonadati</taxon>
        <taxon>Bacteroidota</taxon>
        <taxon>Flavobacteriia</taxon>
        <taxon>Flavobacteriales</taxon>
        <taxon>Flavobacteriaceae</taxon>
        <taxon>Aquimarina</taxon>
    </lineage>
</organism>
<evidence type="ECO:0000259" key="1">
    <source>
        <dbReference type="PROSITE" id="PS51118"/>
    </source>
</evidence>
<dbReference type="Gene3D" id="1.10.10.10">
    <property type="entry name" value="Winged helix-like DNA-binding domain superfamily/Winged helix DNA-binding domain"/>
    <property type="match status" value="1"/>
</dbReference>
<dbReference type="SUPFAM" id="SSF46785">
    <property type="entry name" value="Winged helix' DNA-binding domain"/>
    <property type="match status" value="1"/>
</dbReference>
<dbReference type="InterPro" id="IPR002577">
    <property type="entry name" value="HTH_HxlR"/>
</dbReference>
<gene>
    <name evidence="2" type="ORF">U6A24_13300</name>
</gene>
<name>A0ABU5ZX77_9FLAO</name>
<dbReference type="Pfam" id="PF01638">
    <property type="entry name" value="HxlR"/>
    <property type="match status" value="1"/>
</dbReference>
<accession>A0ABU5ZX77</accession>
<dbReference type="RefSeq" id="WP_324180771.1">
    <property type="nucleotide sequence ID" value="NZ_BAABAW010000006.1"/>
</dbReference>
<keyword evidence="3" id="KW-1185">Reference proteome</keyword>
<protein>
    <submittedName>
        <fullName evidence="2">Winged helix-turn-helix transcriptional regulator</fullName>
    </submittedName>
</protein>
<dbReference type="PROSITE" id="PS51118">
    <property type="entry name" value="HTH_HXLR"/>
    <property type="match status" value="1"/>
</dbReference>
<sequence length="50" mass="5610">MTLKVYTKKPPLKVEYELTSFGQTLVPVLISIAEWGMMVTNEKGEIIANP</sequence>